<protein>
    <submittedName>
        <fullName evidence="1">Uncharacterized protein</fullName>
    </submittedName>
</protein>
<dbReference type="Proteomes" id="UP000001694">
    <property type="component" value="Chromosome"/>
</dbReference>
<organism evidence="1 2">
    <name type="scientific">Pyrobaculum neutrophilum (strain DSM 2338 / JCM 9278 / NBRC 100436 / V24Sta)</name>
    <name type="common">Thermoproteus neutrophilus</name>
    <dbReference type="NCBI Taxonomy" id="444157"/>
    <lineage>
        <taxon>Archaea</taxon>
        <taxon>Thermoproteota</taxon>
        <taxon>Thermoprotei</taxon>
        <taxon>Thermoproteales</taxon>
        <taxon>Thermoproteaceae</taxon>
        <taxon>Pyrobaculum</taxon>
    </lineage>
</organism>
<dbReference type="AlphaFoldDB" id="B1YCP9"/>
<evidence type="ECO:0000313" key="1">
    <source>
        <dbReference type="EMBL" id="ACB39562.1"/>
    </source>
</evidence>
<name>B1YCP9_PYRNV</name>
<reference evidence="1" key="1">
    <citation type="submission" date="2008-03" db="EMBL/GenBank/DDBJ databases">
        <title>Complete sequence of Thermoproteus neutrophilus V24Sta.</title>
        <authorList>
            <consortium name="US DOE Joint Genome Institute"/>
            <person name="Copeland A."/>
            <person name="Lucas S."/>
            <person name="Lapidus A."/>
            <person name="Glavina del Rio T."/>
            <person name="Dalin E."/>
            <person name="Tice H."/>
            <person name="Bruce D."/>
            <person name="Goodwin L."/>
            <person name="Pitluck S."/>
            <person name="Sims D."/>
            <person name="Brettin T."/>
            <person name="Detter J.C."/>
            <person name="Han C."/>
            <person name="Kuske C.R."/>
            <person name="Schmutz J."/>
            <person name="Larimer F."/>
            <person name="Land M."/>
            <person name="Hauser L."/>
            <person name="Kyrpides N."/>
            <person name="Mikhailova N."/>
            <person name="Biddle J.F."/>
            <person name="Zhang Z."/>
            <person name="Fitz-Gibbon S.T."/>
            <person name="Lowe T.M."/>
            <person name="Saltikov C."/>
            <person name="House C.H."/>
            <person name="Richardson P."/>
        </authorList>
    </citation>
    <scope>NUCLEOTIDE SEQUENCE [LARGE SCALE GENOMIC DNA]</scope>
    <source>
        <strain evidence="1">V24Sta</strain>
    </source>
</reference>
<dbReference type="KEGG" id="tne:Tneu_0623"/>
<dbReference type="HOGENOM" id="CLU_218954_0_0_2"/>
<gene>
    <name evidence="1" type="ordered locus">Tneu_0623</name>
</gene>
<evidence type="ECO:0000313" key="2">
    <source>
        <dbReference type="Proteomes" id="UP000001694"/>
    </source>
</evidence>
<dbReference type="eggNOG" id="arCOG12853">
    <property type="taxonomic scope" value="Archaea"/>
</dbReference>
<keyword evidence="2" id="KW-1185">Reference proteome</keyword>
<proteinExistence type="predicted"/>
<accession>B1YCP9</accession>
<sequence length="35" mass="4165">MEYVEAILRTLKIHAPDSEEVRRQVERILRELGLT</sequence>
<dbReference type="EMBL" id="CP001014">
    <property type="protein sequence ID" value="ACB39562.1"/>
    <property type="molecule type" value="Genomic_DNA"/>
</dbReference>